<dbReference type="Gene3D" id="3.90.650.10">
    <property type="entry name" value="PurM-like C-terminal domain"/>
    <property type="match status" value="1"/>
</dbReference>
<dbReference type="GO" id="GO:0005524">
    <property type="term" value="F:ATP binding"/>
    <property type="evidence" value="ECO:0007669"/>
    <property type="project" value="UniProtKB-UniRule"/>
</dbReference>
<feature type="binding site" evidence="2">
    <location>
        <position position="78"/>
    </location>
    <ligand>
        <name>Mg(2+)</name>
        <dbReference type="ChEBI" id="CHEBI:18420"/>
        <label>2</label>
    </ligand>
</feature>
<evidence type="ECO:0000313" key="5">
    <source>
        <dbReference type="EMBL" id="KIE43507.1"/>
    </source>
</evidence>
<feature type="domain" description="PurM-like C-terminal" evidence="4">
    <location>
        <begin position="156"/>
        <end position="309"/>
    </location>
</feature>
<evidence type="ECO:0000259" key="4">
    <source>
        <dbReference type="Pfam" id="PF02769"/>
    </source>
</evidence>
<comment type="miscellaneous">
    <text evidence="2">Reaction mechanism of ThiL seems to utilize a direct, inline transfer of the gamma-phosphate of ATP to TMP rather than a phosphorylated enzyme intermediate.</text>
</comment>
<dbReference type="Gene3D" id="3.30.1330.10">
    <property type="entry name" value="PurM-like, N-terminal domain"/>
    <property type="match status" value="1"/>
</dbReference>
<comment type="similarity">
    <text evidence="2">Belongs to the thiamine-monophosphate kinase family.</text>
</comment>
<comment type="pathway">
    <text evidence="2">Cofactor biosynthesis; thiamine diphosphate biosynthesis; thiamine diphosphate from thiamine phosphate: step 1/1.</text>
</comment>
<feature type="binding site" evidence="2">
    <location>
        <position position="216"/>
    </location>
    <ligand>
        <name>ATP</name>
        <dbReference type="ChEBI" id="CHEBI:30616"/>
    </ligand>
</feature>
<reference evidence="5 6" key="1">
    <citation type="submission" date="2015-01" db="EMBL/GenBank/DDBJ databases">
        <title>Genome sequence of the anaerobic bacterium Geobacter soli GSS01, a dissimilatory Fe(III) reducer from soil.</title>
        <authorList>
            <person name="Yang G."/>
            <person name="Zhou S."/>
        </authorList>
    </citation>
    <scope>NUCLEOTIDE SEQUENCE [LARGE SCALE GENOMIC DNA]</scope>
    <source>
        <strain evidence="5 6">GSS01</strain>
    </source>
</reference>
<keyword evidence="2" id="KW-0460">Magnesium</keyword>
<dbReference type="Pfam" id="PF02769">
    <property type="entry name" value="AIRS_C"/>
    <property type="match status" value="1"/>
</dbReference>
<feature type="binding site" evidence="2">
    <location>
        <begin position="125"/>
        <end position="126"/>
    </location>
    <ligand>
        <name>ATP</name>
        <dbReference type="ChEBI" id="CHEBI:30616"/>
    </ligand>
</feature>
<feature type="binding site" evidence="2">
    <location>
        <position position="126"/>
    </location>
    <ligand>
        <name>Mg(2+)</name>
        <dbReference type="ChEBI" id="CHEBI:18420"/>
        <label>1</label>
    </ligand>
</feature>
<dbReference type="GO" id="GO:0009229">
    <property type="term" value="P:thiamine diphosphate biosynthetic process"/>
    <property type="evidence" value="ECO:0007669"/>
    <property type="project" value="UniProtKB-UniRule"/>
</dbReference>
<dbReference type="PIRSF" id="PIRSF005303">
    <property type="entry name" value="Thiam_monoph_kin"/>
    <property type="match status" value="1"/>
</dbReference>
<dbReference type="Pfam" id="PF00586">
    <property type="entry name" value="AIRS"/>
    <property type="match status" value="1"/>
</dbReference>
<dbReference type="GO" id="GO:0000287">
    <property type="term" value="F:magnesium ion binding"/>
    <property type="evidence" value="ECO:0007669"/>
    <property type="project" value="UniProtKB-UniRule"/>
</dbReference>
<dbReference type="GO" id="GO:0009228">
    <property type="term" value="P:thiamine biosynthetic process"/>
    <property type="evidence" value="ECO:0007669"/>
    <property type="project" value="UniProtKB-KW"/>
</dbReference>
<dbReference type="InterPro" id="IPR016188">
    <property type="entry name" value="PurM-like_N"/>
</dbReference>
<evidence type="ECO:0000313" key="6">
    <source>
        <dbReference type="Proteomes" id="UP000031433"/>
    </source>
</evidence>
<dbReference type="EMBL" id="JXBL01000001">
    <property type="protein sequence ID" value="KIE43507.1"/>
    <property type="molecule type" value="Genomic_DNA"/>
</dbReference>
<dbReference type="InterPro" id="IPR006283">
    <property type="entry name" value="ThiL-like"/>
</dbReference>
<evidence type="ECO:0000259" key="3">
    <source>
        <dbReference type="Pfam" id="PF00586"/>
    </source>
</evidence>
<dbReference type="GO" id="GO:0009030">
    <property type="term" value="F:thiamine-phosphate kinase activity"/>
    <property type="evidence" value="ECO:0007669"/>
    <property type="project" value="UniProtKB-UniRule"/>
</dbReference>
<keyword evidence="2" id="KW-0547">Nucleotide-binding</keyword>
<dbReference type="RefSeq" id="WP_039647038.1">
    <property type="nucleotide sequence ID" value="NZ_JXBL01000001.1"/>
</dbReference>
<feature type="binding site" evidence="2">
    <location>
        <position position="32"/>
    </location>
    <ligand>
        <name>Mg(2+)</name>
        <dbReference type="ChEBI" id="CHEBI:18420"/>
        <label>3</label>
    </ligand>
</feature>
<proteinExistence type="inferred from homology"/>
<keyword evidence="2 5" id="KW-0418">Kinase</keyword>
<feature type="binding site" evidence="2">
    <location>
        <position position="78"/>
    </location>
    <ligand>
        <name>Mg(2+)</name>
        <dbReference type="ChEBI" id="CHEBI:18420"/>
        <label>4</label>
    </ligand>
</feature>
<evidence type="ECO:0000256" key="2">
    <source>
        <dbReference type="HAMAP-Rule" id="MF_02128"/>
    </source>
</evidence>
<dbReference type="PANTHER" id="PTHR30270:SF0">
    <property type="entry name" value="THIAMINE-MONOPHOSPHATE KINASE"/>
    <property type="match status" value="1"/>
</dbReference>
<dbReference type="SUPFAM" id="SSF55326">
    <property type="entry name" value="PurM N-terminal domain-like"/>
    <property type="match status" value="1"/>
</dbReference>
<feature type="binding site" evidence="2">
    <location>
        <position position="47"/>
    </location>
    <ligand>
        <name>Mg(2+)</name>
        <dbReference type="ChEBI" id="CHEBI:18420"/>
        <label>1</label>
    </ligand>
</feature>
<feature type="binding site" evidence="2">
    <location>
        <position position="214"/>
    </location>
    <ligand>
        <name>Mg(2+)</name>
        <dbReference type="ChEBI" id="CHEBI:18420"/>
        <label>3</label>
    </ligand>
</feature>
<dbReference type="PANTHER" id="PTHR30270">
    <property type="entry name" value="THIAMINE-MONOPHOSPHATE KINASE"/>
    <property type="match status" value="1"/>
</dbReference>
<organism evidence="5 6">
    <name type="scientific">Geobacter soli</name>
    <dbReference type="NCBI Taxonomy" id="1510391"/>
    <lineage>
        <taxon>Bacteria</taxon>
        <taxon>Pseudomonadati</taxon>
        <taxon>Thermodesulfobacteriota</taxon>
        <taxon>Desulfuromonadia</taxon>
        <taxon>Geobacterales</taxon>
        <taxon>Geobacteraceae</taxon>
        <taxon>Geobacter</taxon>
    </lineage>
</organism>
<feature type="binding site" evidence="2">
    <location>
        <position position="49"/>
    </location>
    <ligand>
        <name>Mg(2+)</name>
        <dbReference type="ChEBI" id="CHEBI:18420"/>
        <label>1</label>
    </ligand>
</feature>
<comment type="function">
    <text evidence="2">Catalyzes the ATP-dependent phosphorylation of thiamine-monophosphate (TMP) to form thiamine-pyrophosphate (TPP), the active form of vitamin B1.</text>
</comment>
<feature type="domain" description="PurM-like N-terminal" evidence="3">
    <location>
        <begin position="30"/>
        <end position="142"/>
    </location>
</feature>
<dbReference type="InterPro" id="IPR036921">
    <property type="entry name" value="PurM-like_N_sf"/>
</dbReference>
<feature type="binding site" evidence="2">
    <location>
        <position position="49"/>
    </location>
    <ligand>
        <name>Mg(2+)</name>
        <dbReference type="ChEBI" id="CHEBI:18420"/>
        <label>2</label>
    </ligand>
</feature>
<gene>
    <name evidence="2" type="primary">thiL</name>
    <name evidence="5" type="ORF">SE37_13140</name>
</gene>
<comment type="caution">
    <text evidence="2">Lacks conserved residue(s) required for the propagation of feature annotation.</text>
</comment>
<feature type="binding site" evidence="2">
    <location>
        <position position="56"/>
    </location>
    <ligand>
        <name>substrate</name>
    </ligand>
</feature>
<dbReference type="CDD" id="cd02194">
    <property type="entry name" value="ThiL"/>
    <property type="match status" value="1"/>
</dbReference>
<feature type="binding site" evidence="2">
    <location>
        <position position="267"/>
    </location>
    <ligand>
        <name>substrate</name>
    </ligand>
</feature>
<dbReference type="InterPro" id="IPR036676">
    <property type="entry name" value="PurM-like_C_sf"/>
</dbReference>
<name>A0A0C1QRL1_9BACT</name>
<comment type="catalytic activity">
    <reaction evidence="2">
        <text>thiamine phosphate + ATP = thiamine diphosphate + ADP</text>
        <dbReference type="Rhea" id="RHEA:15913"/>
        <dbReference type="ChEBI" id="CHEBI:30616"/>
        <dbReference type="ChEBI" id="CHEBI:37575"/>
        <dbReference type="ChEBI" id="CHEBI:58937"/>
        <dbReference type="ChEBI" id="CHEBI:456216"/>
        <dbReference type="EC" id="2.7.4.16"/>
    </reaction>
</comment>
<dbReference type="AlphaFoldDB" id="A0A0C1QRL1"/>
<dbReference type="EC" id="2.7.4.16" evidence="2"/>
<dbReference type="InterPro" id="IPR010918">
    <property type="entry name" value="PurM-like_C_dom"/>
</dbReference>
<accession>A0A0C1QRL1</accession>
<feature type="binding site" evidence="2">
    <location>
        <position position="152"/>
    </location>
    <ligand>
        <name>ATP</name>
        <dbReference type="ChEBI" id="CHEBI:30616"/>
    </ligand>
</feature>
<feature type="binding site" evidence="2">
    <location>
        <position position="217"/>
    </location>
    <ligand>
        <name>Mg(2+)</name>
        <dbReference type="ChEBI" id="CHEBI:18420"/>
        <label>5</label>
    </ligand>
</feature>
<keyword evidence="2" id="KW-0067">ATP-binding</keyword>
<sequence>MRLGEIGEFGLIGRIAGKVAAGAGVRLGIGDDAAVTETEAGRLLLSTADMLVEGIHFDLSFTDPFRLGRKSLAVNVSDIAAMGGHPRHALLCLAIPADLPVEFLDRFADGVISLAEEFGVTLIGGDTCRSSSGLVISITLHGEQIPARIIPRSGARPGDDLFVTGTVGDSALGLELLRRGERSGHAVERHLNPTPRVSAGLSLAESGMASAMIDVSDGVLADLGHILTGSGVGARIDASLIPLSPYFSQRAPDVAPAPLSLALTGGEDYELLFTAAPGRTAQVEALLAASGVTATRIGAIVAGSDVTVTAADGSLIPPGRRGFNHFAP</sequence>
<dbReference type="SUPFAM" id="SSF56042">
    <property type="entry name" value="PurM C-terminal domain-like"/>
    <property type="match status" value="1"/>
</dbReference>
<evidence type="ECO:0000256" key="1">
    <source>
        <dbReference type="ARBA" id="ARBA00022977"/>
    </source>
</evidence>
<feature type="binding site" evidence="2">
    <location>
        <position position="46"/>
    </location>
    <ligand>
        <name>Mg(2+)</name>
        <dbReference type="ChEBI" id="CHEBI:18420"/>
        <label>4</label>
    </ligand>
</feature>
<dbReference type="UniPathway" id="UPA00060">
    <property type="reaction ID" value="UER00142"/>
</dbReference>
<keyword evidence="1 2" id="KW-0784">Thiamine biosynthesis</keyword>
<feature type="binding site" evidence="2">
    <location>
        <position position="323"/>
    </location>
    <ligand>
        <name>substrate</name>
    </ligand>
</feature>
<dbReference type="NCBIfam" id="TIGR01379">
    <property type="entry name" value="thiL"/>
    <property type="match status" value="1"/>
</dbReference>
<keyword evidence="6" id="KW-1185">Reference proteome</keyword>
<dbReference type="Proteomes" id="UP000031433">
    <property type="component" value="Unassembled WGS sequence"/>
</dbReference>
<keyword evidence="2" id="KW-0808">Transferase</keyword>
<protein>
    <recommendedName>
        <fullName evidence="2">Thiamine-monophosphate kinase</fullName>
        <shortName evidence="2">TMP kinase</shortName>
        <shortName evidence="2">Thiamine-phosphate kinase</shortName>
        <ecNumber evidence="2">2.7.4.16</ecNumber>
    </recommendedName>
</protein>
<comment type="caution">
    <text evidence="5">The sequence shown here is derived from an EMBL/GenBank/DDBJ whole genome shotgun (WGS) entry which is preliminary data.</text>
</comment>
<feature type="binding site" evidence="2">
    <location>
        <position position="78"/>
    </location>
    <ligand>
        <name>Mg(2+)</name>
        <dbReference type="ChEBI" id="CHEBI:18420"/>
        <label>3</label>
    </ligand>
</feature>
<feature type="binding site" evidence="2">
    <location>
        <position position="32"/>
    </location>
    <ligand>
        <name>Mg(2+)</name>
        <dbReference type="ChEBI" id="CHEBI:18420"/>
        <label>4</label>
    </ligand>
</feature>
<keyword evidence="2" id="KW-0479">Metal-binding</keyword>
<dbReference type="HAMAP" id="MF_02128">
    <property type="entry name" value="TMP_kinase"/>
    <property type="match status" value="1"/>
</dbReference>